<feature type="transmembrane region" description="Helical" evidence="2">
    <location>
        <begin position="305"/>
        <end position="324"/>
    </location>
</feature>
<sequence length="687" mass="79195">MDNQKIGQYIAYKRKQQGMTQKQLAEALLVTNKAVSKWETGTSLPDVSLLKDLAHILNVTVDELLNGEDALEKENSPKYHYQTITMTKALYKDYFQQMYYDHSSLFVISIIGGCLCICGGLAIYLLNRYLQHHFDVIGLFMMMVGMICLVSVKGKQFLQLHFYKSKDIQYQMNSQTFDYIQDGQKISYFYQDIQNIWIFETFFVFNIQNKKFYMDIKDLDMIQQHSSPIIHERITQKEKIILWVKTVSLLIFILLVCLELGYVVILKRLGFEYFFDVLEWYVIVTMLISLYISLTFGLKQWTRQNLKVGCLSFVIFYIVLWLVGNQISSQQTYYSLSPDLSSQLVLKQDKTTGQVKDLHYTFLCFGKANGIYDANGQSISTQWLNGDNNLVVYYDHEGKRQVHVATYGDRGDGISYYYVVSTLSGNWMTQDNKDKNYAVSVENGTVEINDQGETSTFNVSQIEQFGTTALACYDDYGNPCYVIAMNKDCELNDDGLVSSDGTITIINLNDMVPVDLFCTTYKSDPLVQQQIDDDMEERAKSQINDMKKTLLQNPTLKNFENSHDLFKIETTSEDFFEIVRLAYQMDIGSQSMSGYKSTDQINNIEIKAGTLNDFYVEVTADTWMENEATGKINENGHIPRYRMIQGEGCYLVRKMEYRVPGDVYLVPLSSPLEKDVSNDLSYRFERG</sequence>
<keyword evidence="2" id="KW-0472">Membrane</keyword>
<evidence type="ECO:0000313" key="4">
    <source>
        <dbReference type="EMBL" id="UTY40657.1"/>
    </source>
</evidence>
<keyword evidence="1" id="KW-0238">DNA-binding</keyword>
<dbReference type="CDD" id="cd00093">
    <property type="entry name" value="HTH_XRE"/>
    <property type="match status" value="1"/>
</dbReference>
<dbReference type="Gene3D" id="1.10.260.40">
    <property type="entry name" value="lambda repressor-like DNA-binding domains"/>
    <property type="match status" value="1"/>
</dbReference>
<dbReference type="SMART" id="SM00530">
    <property type="entry name" value="HTH_XRE"/>
    <property type="match status" value="1"/>
</dbReference>
<dbReference type="InterPro" id="IPR010982">
    <property type="entry name" value="Lambda_DNA-bd_dom_sf"/>
</dbReference>
<accession>A0ABY5I7A2</accession>
<name>A0ABY5I7A2_9FIRM</name>
<dbReference type="PROSITE" id="PS50943">
    <property type="entry name" value="HTH_CROC1"/>
    <property type="match status" value="1"/>
</dbReference>
<keyword evidence="5" id="KW-1185">Reference proteome</keyword>
<reference evidence="4" key="1">
    <citation type="submission" date="2022-07" db="EMBL/GenBank/DDBJ databases">
        <title>Faecal culturing of patients with breast cancer.</title>
        <authorList>
            <person name="Teng N.M.Y."/>
            <person name="Kiu R."/>
            <person name="Evans R."/>
            <person name="Baker D.J."/>
            <person name="Zenner C."/>
            <person name="Robinson S.D."/>
            <person name="Hall L.J."/>
        </authorList>
    </citation>
    <scope>NUCLEOTIDE SEQUENCE</scope>
    <source>
        <strain evidence="4">LH1062</strain>
    </source>
</reference>
<evidence type="ECO:0000259" key="3">
    <source>
        <dbReference type="PROSITE" id="PS50943"/>
    </source>
</evidence>
<organism evidence="4 5">
    <name type="scientific">Allocoprobacillus halotolerans</name>
    <dbReference type="NCBI Taxonomy" id="2944914"/>
    <lineage>
        <taxon>Bacteria</taxon>
        <taxon>Bacillati</taxon>
        <taxon>Bacillota</taxon>
        <taxon>Erysipelotrichia</taxon>
        <taxon>Erysipelotrichales</taxon>
        <taxon>Erysipelotrichaceae</taxon>
        <taxon>Allocoprobacillus</taxon>
    </lineage>
</organism>
<feature type="transmembrane region" description="Helical" evidence="2">
    <location>
        <begin position="240"/>
        <end position="265"/>
    </location>
</feature>
<keyword evidence="2" id="KW-0812">Transmembrane</keyword>
<dbReference type="RefSeq" id="WP_290142096.1">
    <property type="nucleotide sequence ID" value="NZ_CP101620.1"/>
</dbReference>
<dbReference type="PANTHER" id="PTHR46558">
    <property type="entry name" value="TRACRIPTIONAL REGULATORY PROTEIN-RELATED-RELATED"/>
    <property type="match status" value="1"/>
</dbReference>
<feature type="transmembrane region" description="Helical" evidence="2">
    <location>
        <begin position="132"/>
        <end position="152"/>
    </location>
</feature>
<feature type="transmembrane region" description="Helical" evidence="2">
    <location>
        <begin position="277"/>
        <end position="298"/>
    </location>
</feature>
<evidence type="ECO:0000256" key="1">
    <source>
        <dbReference type="ARBA" id="ARBA00023125"/>
    </source>
</evidence>
<dbReference type="PANTHER" id="PTHR46558:SF11">
    <property type="entry name" value="HTH-TYPE TRANSCRIPTIONAL REGULATOR XRE"/>
    <property type="match status" value="1"/>
</dbReference>
<dbReference type="EMBL" id="CP101620">
    <property type="protein sequence ID" value="UTY40657.1"/>
    <property type="molecule type" value="Genomic_DNA"/>
</dbReference>
<dbReference type="SUPFAM" id="SSF47413">
    <property type="entry name" value="lambda repressor-like DNA-binding domains"/>
    <property type="match status" value="1"/>
</dbReference>
<dbReference type="Pfam" id="PF01381">
    <property type="entry name" value="HTH_3"/>
    <property type="match status" value="1"/>
</dbReference>
<protein>
    <submittedName>
        <fullName evidence="4">Helix-turn-helix domain-containing protein</fullName>
    </submittedName>
</protein>
<keyword evidence="2" id="KW-1133">Transmembrane helix</keyword>
<gene>
    <name evidence="4" type="ORF">NMU03_07795</name>
</gene>
<feature type="transmembrane region" description="Helical" evidence="2">
    <location>
        <begin position="105"/>
        <end position="126"/>
    </location>
</feature>
<dbReference type="InterPro" id="IPR001387">
    <property type="entry name" value="Cro/C1-type_HTH"/>
</dbReference>
<proteinExistence type="predicted"/>
<dbReference type="Proteomes" id="UP001060112">
    <property type="component" value="Chromosome"/>
</dbReference>
<feature type="domain" description="HTH cro/C1-type" evidence="3">
    <location>
        <begin position="10"/>
        <end position="64"/>
    </location>
</feature>
<evidence type="ECO:0000313" key="5">
    <source>
        <dbReference type="Proteomes" id="UP001060112"/>
    </source>
</evidence>
<evidence type="ECO:0000256" key="2">
    <source>
        <dbReference type="SAM" id="Phobius"/>
    </source>
</evidence>